<dbReference type="PANTHER" id="PTHR36836">
    <property type="entry name" value="COLANIC ACID BIOSYNTHESIS PROTEIN WCAK"/>
    <property type="match status" value="1"/>
</dbReference>
<comment type="caution">
    <text evidence="2">The sequence shown here is derived from an EMBL/GenBank/DDBJ whole genome shotgun (WGS) entry which is preliminary data.</text>
</comment>
<dbReference type="Pfam" id="PF04230">
    <property type="entry name" value="PS_pyruv_trans"/>
    <property type="match status" value="1"/>
</dbReference>
<protein>
    <submittedName>
        <fullName evidence="2">Polysaccharide pyruvyl transferase family protein</fullName>
    </submittedName>
</protein>
<keyword evidence="2" id="KW-0808">Transferase</keyword>
<dbReference type="Proteomes" id="UP001500213">
    <property type="component" value="Unassembled WGS sequence"/>
</dbReference>
<feature type="domain" description="Polysaccharide pyruvyl transferase" evidence="1">
    <location>
        <begin position="36"/>
        <end position="286"/>
    </location>
</feature>
<accession>A0ABP8AFQ6</accession>
<dbReference type="RefSeq" id="WP_344772892.1">
    <property type="nucleotide sequence ID" value="NZ_BAABBX010000001.1"/>
</dbReference>
<dbReference type="PANTHER" id="PTHR36836:SF1">
    <property type="entry name" value="COLANIC ACID BIOSYNTHESIS PROTEIN WCAK"/>
    <property type="match status" value="1"/>
</dbReference>
<proteinExistence type="predicted"/>
<dbReference type="InterPro" id="IPR007345">
    <property type="entry name" value="Polysacch_pyruvyl_Trfase"/>
</dbReference>
<reference evidence="3" key="1">
    <citation type="journal article" date="2019" name="Int. J. Syst. Evol. Microbiol.">
        <title>The Global Catalogue of Microorganisms (GCM) 10K type strain sequencing project: providing services to taxonomists for standard genome sequencing and annotation.</title>
        <authorList>
            <consortium name="The Broad Institute Genomics Platform"/>
            <consortium name="The Broad Institute Genome Sequencing Center for Infectious Disease"/>
            <person name="Wu L."/>
            <person name="Ma J."/>
        </authorList>
    </citation>
    <scope>NUCLEOTIDE SEQUENCE [LARGE SCALE GENOMIC DNA]</scope>
    <source>
        <strain evidence="3">JCM 17593</strain>
    </source>
</reference>
<gene>
    <name evidence="2" type="ORF">GCM10022288_02120</name>
</gene>
<evidence type="ECO:0000313" key="2">
    <source>
        <dbReference type="EMBL" id="GAA4183154.1"/>
    </source>
</evidence>
<name>A0ABP8AFQ6_9MICO</name>
<dbReference type="EMBL" id="BAABBX010000001">
    <property type="protein sequence ID" value="GAA4183154.1"/>
    <property type="molecule type" value="Genomic_DNA"/>
</dbReference>
<dbReference type="GO" id="GO:0016740">
    <property type="term" value="F:transferase activity"/>
    <property type="evidence" value="ECO:0007669"/>
    <property type="project" value="UniProtKB-KW"/>
</dbReference>
<organism evidence="2 3">
    <name type="scientific">Gryllotalpicola kribbensis</name>
    <dbReference type="NCBI Taxonomy" id="993084"/>
    <lineage>
        <taxon>Bacteria</taxon>
        <taxon>Bacillati</taxon>
        <taxon>Actinomycetota</taxon>
        <taxon>Actinomycetes</taxon>
        <taxon>Micrococcales</taxon>
        <taxon>Microbacteriaceae</taxon>
        <taxon>Gryllotalpicola</taxon>
    </lineage>
</organism>
<evidence type="ECO:0000313" key="3">
    <source>
        <dbReference type="Proteomes" id="UP001500213"/>
    </source>
</evidence>
<evidence type="ECO:0000259" key="1">
    <source>
        <dbReference type="Pfam" id="PF04230"/>
    </source>
</evidence>
<keyword evidence="3" id="KW-1185">Reference proteome</keyword>
<sequence length="336" mass="36657">MAATVAGLHEQALTQLSDVLQGVGHVDLVDFPDHLNCGDAAIWLGQLALLEANGATVCSATSRRSFHLDALAPASTVVIQGGGNFGGLYPTHHALRLRLLDALRGRRMIQMPQSIEYPGAQQRDELRRAIAAHGAFVLLVRDRRSYELASADFDCEVRLVPDAALALGPLTRREPTVDTAVQVRTDREASSAVGAELGELRFDWLDAPWAEPRRRRLAGHRLIGRAAAKTRLAALRSAELRSAQALAEANLARAVGLLSSGRTLVTDRLHGHILACLLGVEHVVVNDKYGKIRAFWETWTHELPHAHFADTWDAAPALLAEVRERQFASTRAEESV</sequence>